<protein>
    <submittedName>
        <fullName evidence="2">Uncharacterized protein</fullName>
    </submittedName>
</protein>
<dbReference type="Pfam" id="PF19939">
    <property type="entry name" value="DUF6401"/>
    <property type="match status" value="1"/>
</dbReference>
<proteinExistence type="predicted"/>
<reference evidence="2" key="1">
    <citation type="submission" date="2013-11" db="EMBL/GenBank/DDBJ databases">
        <title>New antitubercular compounds from marine-derived Verrucosispora sp. MS100047.</title>
        <authorList>
            <person name="Huang P."/>
            <person name="Xie F."/>
            <person name="Wang Q."/>
            <person name="Wang J."/>
            <person name="Wang Q."/>
            <person name="Abdel-Mageed W.M."/>
            <person name="Liu M."/>
            <person name="Han J."/>
            <person name="Song F."/>
            <person name="Dai H."/>
            <person name="Liu X."/>
            <person name="Zhang L."/>
        </authorList>
    </citation>
    <scope>NUCLEOTIDE SEQUENCE</scope>
    <source>
        <strain evidence="2">MS100047</strain>
    </source>
</reference>
<dbReference type="EMBL" id="KF826675">
    <property type="protein sequence ID" value="AIS85708.1"/>
    <property type="molecule type" value="Genomic_DNA"/>
</dbReference>
<accession>A0A097CSR7</accession>
<dbReference type="InterPro" id="IPR045647">
    <property type="entry name" value="DUF6401"/>
</dbReference>
<gene>
    <name evidence="2" type="ORF">VASRM7_468</name>
</gene>
<organism evidence="2">
    <name type="scientific">Verrucosispora sp. MS100047</name>
    <dbReference type="NCBI Taxonomy" id="1410949"/>
    <lineage>
        <taxon>Bacteria</taxon>
        <taxon>Bacillati</taxon>
        <taxon>Actinomycetota</taxon>
        <taxon>Actinomycetes</taxon>
        <taxon>Micromonosporales</taxon>
        <taxon>Micromonosporaceae</taxon>
        <taxon>Micromonospora</taxon>
    </lineage>
</organism>
<sequence>MIGHPGRGSGSLGDVARWSVSCLAEGWCTIRGGVGCPVRTDSERADSRRRPAVDAPANRVDEDATGPGWLDSFPMRVPPNEVPTSTAVDATRTTLVGLANAVGLDGLAAANQLPGLLAVVDQHAAAVRDSLHGDQRPLTAAALAGYAEGVRAAADEHGWQPPTDPIDWSEADWVLVRLLAVCALTAALDTPAPQPPPL</sequence>
<dbReference type="AlphaFoldDB" id="A0A097CSR7"/>
<name>A0A097CSR7_9ACTN</name>
<feature type="region of interest" description="Disordered" evidence="1">
    <location>
        <begin position="39"/>
        <end position="75"/>
    </location>
</feature>
<evidence type="ECO:0000256" key="1">
    <source>
        <dbReference type="SAM" id="MobiDB-lite"/>
    </source>
</evidence>
<feature type="compositionally biased region" description="Basic and acidic residues" evidence="1">
    <location>
        <begin position="40"/>
        <end position="52"/>
    </location>
</feature>
<evidence type="ECO:0000313" key="2">
    <source>
        <dbReference type="EMBL" id="AIS85708.1"/>
    </source>
</evidence>